<reference evidence="2 3" key="1">
    <citation type="submission" date="2016-10" db="EMBL/GenBank/DDBJ databases">
        <authorList>
            <person name="de Groot N.N."/>
        </authorList>
    </citation>
    <scope>NUCLEOTIDE SEQUENCE [LARGE SCALE GENOMIC DNA]</scope>
    <source>
        <strain evidence="2 3">EP1-55-1</strain>
    </source>
</reference>
<dbReference type="Gene3D" id="3.40.50.300">
    <property type="entry name" value="P-loop containing nucleotide triphosphate hydrolases"/>
    <property type="match status" value="1"/>
</dbReference>
<name>A0A1I5R2D6_9BACT</name>
<evidence type="ECO:0000313" key="3">
    <source>
        <dbReference type="Proteomes" id="UP000199227"/>
    </source>
</evidence>
<dbReference type="InterPro" id="IPR027417">
    <property type="entry name" value="P-loop_NTPase"/>
</dbReference>
<dbReference type="Proteomes" id="UP000199227">
    <property type="component" value="Unassembled WGS sequence"/>
</dbReference>
<evidence type="ECO:0000313" key="2">
    <source>
        <dbReference type="EMBL" id="SFP52520.1"/>
    </source>
</evidence>
<dbReference type="InterPro" id="IPR049945">
    <property type="entry name" value="AAA_22"/>
</dbReference>
<keyword evidence="3" id="KW-1185">Reference proteome</keyword>
<dbReference type="SMART" id="SM00382">
    <property type="entry name" value="AAA"/>
    <property type="match status" value="1"/>
</dbReference>
<dbReference type="Pfam" id="PF13401">
    <property type="entry name" value="AAA_22"/>
    <property type="match status" value="1"/>
</dbReference>
<protein>
    <submittedName>
        <fullName evidence="2">AAA domain-containing protein</fullName>
    </submittedName>
</protein>
<dbReference type="InterPro" id="IPR003593">
    <property type="entry name" value="AAA+_ATPase"/>
</dbReference>
<dbReference type="InterPro" id="IPR052026">
    <property type="entry name" value="ExeA_AAA_ATPase_DNA-bind"/>
</dbReference>
<dbReference type="STRING" id="223786.SAMN05216234_1248"/>
<dbReference type="PANTHER" id="PTHR35894:SF1">
    <property type="entry name" value="PHOSPHORIBULOKINASE _ URIDINE KINASE FAMILY"/>
    <property type="match status" value="1"/>
</dbReference>
<evidence type="ECO:0000259" key="1">
    <source>
        <dbReference type="SMART" id="SM00382"/>
    </source>
</evidence>
<dbReference type="EMBL" id="FOXB01000024">
    <property type="protein sequence ID" value="SFP52520.1"/>
    <property type="molecule type" value="Genomic_DNA"/>
</dbReference>
<dbReference type="CDD" id="cd00009">
    <property type="entry name" value="AAA"/>
    <property type="match status" value="1"/>
</dbReference>
<accession>A0A1I5R2D6</accession>
<gene>
    <name evidence="2" type="ORF">SAMN05216234_1248</name>
</gene>
<dbReference type="PANTHER" id="PTHR35894">
    <property type="entry name" value="GENERAL SECRETION PATHWAY PROTEIN A-RELATED"/>
    <property type="match status" value="1"/>
</dbReference>
<dbReference type="GO" id="GO:0016887">
    <property type="term" value="F:ATP hydrolysis activity"/>
    <property type="evidence" value="ECO:0007669"/>
    <property type="project" value="InterPro"/>
</dbReference>
<dbReference type="OrthoDB" id="5333475at2"/>
<sequence length="265" mass="30626">MNTKYLESSLWFEERSEGLNFYETQAGTYVKQAIINTIENETKQLIFLIGEPGVGKTMLLNVMHNELKNKLLSIYINAPFIKPVDFLISLIEKAGEKANGYVLENLIEQAKNIYASTPHIIMIDEAQLISKEMMEAIRILADTKAFWFILAMHKMESQEILSEPHFRSRPHKVYEVGRLSKKECIYYIEDTFGALGLTEIKDDLSKKYIHTLYKHCEGNFRKLKKIIYHLLLILHTAYVQNRKKYQKVSKCLLIMAAIDGGLLDA</sequence>
<dbReference type="SUPFAM" id="SSF52540">
    <property type="entry name" value="P-loop containing nucleoside triphosphate hydrolases"/>
    <property type="match status" value="1"/>
</dbReference>
<dbReference type="AlphaFoldDB" id="A0A1I5R2D6"/>
<feature type="domain" description="AAA+ ATPase" evidence="1">
    <location>
        <begin position="42"/>
        <end position="178"/>
    </location>
</feature>
<dbReference type="RefSeq" id="WP_143089719.1">
    <property type="nucleotide sequence ID" value="NZ_CP136592.1"/>
</dbReference>
<proteinExistence type="predicted"/>
<organism evidence="2 3">
    <name type="scientific">Hydrogenimonas thermophila</name>
    <dbReference type="NCBI Taxonomy" id="223786"/>
    <lineage>
        <taxon>Bacteria</taxon>
        <taxon>Pseudomonadati</taxon>
        <taxon>Campylobacterota</taxon>
        <taxon>Epsilonproteobacteria</taxon>
        <taxon>Campylobacterales</taxon>
        <taxon>Hydrogenimonadaceae</taxon>
        <taxon>Hydrogenimonas</taxon>
    </lineage>
</organism>